<dbReference type="EMBL" id="QKLU01000006">
    <property type="protein sequence ID" value="PYF72582.1"/>
    <property type="molecule type" value="Genomic_DNA"/>
</dbReference>
<accession>A0A318UBI2</accession>
<organism evidence="2 3">
    <name type="scientific">Pedobacter nutrimenti</name>
    <dbReference type="NCBI Taxonomy" id="1241337"/>
    <lineage>
        <taxon>Bacteria</taxon>
        <taxon>Pseudomonadati</taxon>
        <taxon>Bacteroidota</taxon>
        <taxon>Sphingobacteriia</taxon>
        <taxon>Sphingobacteriales</taxon>
        <taxon>Sphingobacteriaceae</taxon>
        <taxon>Pedobacter</taxon>
    </lineage>
</organism>
<evidence type="ECO:0000313" key="3">
    <source>
        <dbReference type="Proteomes" id="UP000248198"/>
    </source>
</evidence>
<feature type="signal peptide" evidence="1">
    <location>
        <begin position="1"/>
        <end position="20"/>
    </location>
</feature>
<sequence>MNKKLIPVLGLLFLGPLLKAQDRYTGSFVGKDPEGTSTTLFLDQASGYFSTYVESKEKEKLFFASGSFKVKNDKAFLTTAPEYDAIKVYGRYNPSLDKDSVRCIVASRKGKTVLEPISVAIGKDPSKKQWKGVTSEGLVQESGGYRLDFKKSDSLWVDYALFDHISYGFQLNAGSGKKYNEFFIDADDYLSSLMLIAEGLSRAKNDVLSFSPMDKNAYAKHPPHVVVLHMTGLWLRKGLVPVTAEPPVLKKITFDEQAYEPLERATLTRTKVKRLVQPPLSKKAVPVKKKP</sequence>
<comment type="caution">
    <text evidence="2">The sequence shown here is derived from an EMBL/GenBank/DDBJ whole genome shotgun (WGS) entry which is preliminary data.</text>
</comment>
<evidence type="ECO:0000313" key="2">
    <source>
        <dbReference type="EMBL" id="PYF72582.1"/>
    </source>
</evidence>
<protein>
    <submittedName>
        <fullName evidence="2">Uncharacterized protein</fullName>
    </submittedName>
</protein>
<reference evidence="2 3" key="1">
    <citation type="submission" date="2018-06" db="EMBL/GenBank/DDBJ databases">
        <title>Genomic Encyclopedia of Archaeal and Bacterial Type Strains, Phase II (KMG-II): from individual species to whole genera.</title>
        <authorList>
            <person name="Goeker M."/>
        </authorList>
    </citation>
    <scope>NUCLEOTIDE SEQUENCE [LARGE SCALE GENOMIC DNA]</scope>
    <source>
        <strain evidence="2 3">DSM 27372</strain>
    </source>
</reference>
<dbReference type="Proteomes" id="UP000248198">
    <property type="component" value="Unassembled WGS sequence"/>
</dbReference>
<evidence type="ECO:0000256" key="1">
    <source>
        <dbReference type="SAM" id="SignalP"/>
    </source>
</evidence>
<gene>
    <name evidence="2" type="ORF">B0O44_106237</name>
</gene>
<name>A0A318UBI2_9SPHI</name>
<dbReference type="RefSeq" id="WP_110833548.1">
    <property type="nucleotide sequence ID" value="NZ_QKLU01000006.1"/>
</dbReference>
<keyword evidence="3" id="KW-1185">Reference proteome</keyword>
<keyword evidence="1" id="KW-0732">Signal</keyword>
<dbReference type="OrthoDB" id="754669at2"/>
<proteinExistence type="predicted"/>
<dbReference type="AlphaFoldDB" id="A0A318UBI2"/>
<feature type="chain" id="PRO_5016459152" evidence="1">
    <location>
        <begin position="21"/>
        <end position="291"/>
    </location>
</feature>